<dbReference type="Pfam" id="PF00560">
    <property type="entry name" value="LRR_1"/>
    <property type="match status" value="1"/>
</dbReference>
<evidence type="ECO:0000256" key="13">
    <source>
        <dbReference type="ARBA" id="ARBA00023170"/>
    </source>
</evidence>
<evidence type="ECO:0000256" key="1">
    <source>
        <dbReference type="ARBA" id="ARBA00004162"/>
    </source>
</evidence>
<dbReference type="PROSITE" id="PS00107">
    <property type="entry name" value="PROTEIN_KINASE_ATP"/>
    <property type="match status" value="1"/>
</dbReference>
<evidence type="ECO:0000256" key="10">
    <source>
        <dbReference type="ARBA" id="ARBA00022840"/>
    </source>
</evidence>
<name>A0A835U5Q4_VANPL</name>
<dbReference type="InterPro" id="IPR001611">
    <property type="entry name" value="Leu-rich_rpt"/>
</dbReference>
<keyword evidence="14" id="KW-0325">Glycoprotein</keyword>
<dbReference type="InterPro" id="IPR000719">
    <property type="entry name" value="Prot_kinase_dom"/>
</dbReference>
<dbReference type="Gene3D" id="3.30.200.20">
    <property type="entry name" value="Phosphorylase Kinase, domain 1"/>
    <property type="match status" value="1"/>
</dbReference>
<evidence type="ECO:0000259" key="19">
    <source>
        <dbReference type="PROSITE" id="PS50011"/>
    </source>
</evidence>
<evidence type="ECO:0000256" key="9">
    <source>
        <dbReference type="ARBA" id="ARBA00022777"/>
    </source>
</evidence>
<dbReference type="GO" id="GO:0004672">
    <property type="term" value="F:protein kinase activity"/>
    <property type="evidence" value="ECO:0007669"/>
    <property type="project" value="InterPro"/>
</dbReference>
<dbReference type="SUPFAM" id="SSF56112">
    <property type="entry name" value="Protein kinase-like (PK-like)"/>
    <property type="match status" value="1"/>
</dbReference>
<evidence type="ECO:0000256" key="5">
    <source>
        <dbReference type="ARBA" id="ARBA00022692"/>
    </source>
</evidence>
<evidence type="ECO:0000256" key="12">
    <source>
        <dbReference type="ARBA" id="ARBA00023136"/>
    </source>
</evidence>
<comment type="similarity">
    <text evidence="2">Belongs to the protein kinase superfamily. Ser/Thr protein kinase family.</text>
</comment>
<dbReference type="Proteomes" id="UP000639772">
    <property type="component" value="Unassembled WGS sequence"/>
</dbReference>
<sequence length="918" mass="98144">METSRHLLFFFFLPAVLALALIADAETNAGDAAAMRALSRSLGADRALGWSASSDPCDWRHVTCVDGRVTAIQIGNQSIVGTLPPELPNLTALTRLELQSNGIFGELPSLAGLSSLQTLFLHDNDFDFIPSGFFSGLTSLTTVYLDNNPFQSWEIPESLRDSGGLVNFSANSANVTGSVPNFFATAFPSLNLLALAFNSLTGQIHASFAGTGIRSLWLNNQMGSSLSGGIAVVHNMTGLEELWLHSNSFNGPLPDFSGLTKLRDLQLRDNQFTGPVPSSLTSLKSLAKLTLTNNLLQGPVPVFPVSVKDLDLDPKSESFCLQKPGIPCDPRVDVLLSIASSFGYPLRFSDNWKGNDPCNGGWLGITCDNDGKITVINFQKMGLNGSISQEFARLTSLQMLLLSNNNLTGTIPSALTTLSSLKELDVSDNSLSGKVPSFAKNVILKTQGNSDIGKDVPIPGSGTSGAPSSDRASGSTSAYGGVGHGKTSSAPIGVIVGSVVAVVCGISLLVFIGVWYYKRKQQHFNRVQSPNTLVIHRQSGSDPDILKVTVAGPSTNGPAPSDSYSQTSSTPSDVHVVEAGNMVISIQVLKNVTGNFSEENVLGRGGFGAVYRGELHDGTKIAVKRMESGLMGTKGLHEFKSEIAVLKKGRGAEAIGVEEEIEHCFGCRQGVEYLHSLAHQSFIHRDLKPSNILLGDDMKAKVADFGLVRLADVKGCSVETRLAGTFGYLAPEYAVTGRVTTKSDVYSFGVILMELITGRKALDDTQPEESVHLVTWFRRMQLSNHGKENESSFLKAVVDPVIDVDDEETLASISTVAELAGYCCAREAHQRPDMGHAVNVLSTLAELWKPTDPDSEECYGIDLDMTLPQALKRWQEFEDGGGAGTTSTSFFADGDNTHGSIPVGPPGFAESFTSMHAR</sequence>
<feature type="domain" description="Protein kinase" evidence="19">
    <location>
        <begin position="596"/>
        <end position="844"/>
    </location>
</feature>
<gene>
    <name evidence="20" type="ORF">HPP92_028488</name>
</gene>
<evidence type="ECO:0000256" key="6">
    <source>
        <dbReference type="ARBA" id="ARBA00022729"/>
    </source>
</evidence>
<keyword evidence="11 17" id="KW-1133">Transmembrane helix</keyword>
<dbReference type="InterPro" id="IPR025875">
    <property type="entry name" value="Leu-rich_rpt_4"/>
</dbReference>
<evidence type="ECO:0000256" key="4">
    <source>
        <dbReference type="ARBA" id="ARBA00022679"/>
    </source>
</evidence>
<dbReference type="InterPro" id="IPR008271">
    <property type="entry name" value="Ser/Thr_kinase_AS"/>
</dbReference>
<keyword evidence="12 17" id="KW-0472">Membrane</keyword>
<feature type="region of interest" description="Disordered" evidence="16">
    <location>
        <begin position="550"/>
        <end position="571"/>
    </location>
</feature>
<dbReference type="FunFam" id="3.80.10.10:FF:000129">
    <property type="entry name" value="Leucine-rich repeat receptor-like kinase"/>
    <property type="match status" value="1"/>
</dbReference>
<feature type="region of interest" description="Disordered" evidence="16">
    <location>
        <begin position="451"/>
        <end position="482"/>
    </location>
</feature>
<keyword evidence="3" id="KW-0433">Leucine-rich repeat</keyword>
<evidence type="ECO:0000256" key="14">
    <source>
        <dbReference type="ARBA" id="ARBA00023180"/>
    </source>
</evidence>
<dbReference type="FunFam" id="3.80.10.10:FF:000190">
    <property type="entry name" value="Receptor-like kinase TMK4"/>
    <property type="match status" value="1"/>
</dbReference>
<feature type="signal peptide" evidence="18">
    <location>
        <begin position="1"/>
        <end position="18"/>
    </location>
</feature>
<dbReference type="Pfam" id="PF12799">
    <property type="entry name" value="LRR_4"/>
    <property type="match status" value="1"/>
</dbReference>
<dbReference type="GO" id="GO:0005524">
    <property type="term" value="F:ATP binding"/>
    <property type="evidence" value="ECO:0007669"/>
    <property type="project" value="UniProtKB-UniRule"/>
</dbReference>
<feature type="compositionally biased region" description="Low complexity" evidence="16">
    <location>
        <begin position="560"/>
        <end position="571"/>
    </location>
</feature>
<dbReference type="SMART" id="SM00369">
    <property type="entry name" value="LRR_TYP"/>
    <property type="match status" value="5"/>
</dbReference>
<proteinExistence type="inferred from homology"/>
<dbReference type="OrthoDB" id="1607253at2759"/>
<dbReference type="PROSITE" id="PS50011">
    <property type="entry name" value="PROTEIN_KINASE_DOM"/>
    <property type="match status" value="1"/>
</dbReference>
<feature type="binding site" evidence="15">
    <location>
        <position position="624"/>
    </location>
    <ligand>
        <name>ATP</name>
        <dbReference type="ChEBI" id="CHEBI:30616"/>
    </ligand>
</feature>
<evidence type="ECO:0000256" key="2">
    <source>
        <dbReference type="ARBA" id="ARBA00008684"/>
    </source>
</evidence>
<organism evidence="20 21">
    <name type="scientific">Vanilla planifolia</name>
    <name type="common">Vanilla</name>
    <dbReference type="NCBI Taxonomy" id="51239"/>
    <lineage>
        <taxon>Eukaryota</taxon>
        <taxon>Viridiplantae</taxon>
        <taxon>Streptophyta</taxon>
        <taxon>Embryophyta</taxon>
        <taxon>Tracheophyta</taxon>
        <taxon>Spermatophyta</taxon>
        <taxon>Magnoliopsida</taxon>
        <taxon>Liliopsida</taxon>
        <taxon>Asparagales</taxon>
        <taxon>Orchidaceae</taxon>
        <taxon>Vanilloideae</taxon>
        <taxon>Vanilleae</taxon>
        <taxon>Vanilla</taxon>
    </lineage>
</organism>
<dbReference type="GO" id="GO:0005886">
    <property type="term" value="C:plasma membrane"/>
    <property type="evidence" value="ECO:0007669"/>
    <property type="project" value="UniProtKB-SubCell"/>
</dbReference>
<dbReference type="Gene3D" id="1.10.510.10">
    <property type="entry name" value="Transferase(Phosphotransferase) domain 1"/>
    <property type="match status" value="1"/>
</dbReference>
<keyword evidence="9" id="KW-0418">Kinase</keyword>
<accession>A0A835U5Q4</accession>
<dbReference type="PROSITE" id="PS00108">
    <property type="entry name" value="PROTEIN_KINASE_ST"/>
    <property type="match status" value="1"/>
</dbReference>
<reference evidence="20 21" key="1">
    <citation type="journal article" date="2020" name="Nat. Food">
        <title>A phased Vanilla planifolia genome enables genetic improvement of flavour and production.</title>
        <authorList>
            <person name="Hasing T."/>
            <person name="Tang H."/>
            <person name="Brym M."/>
            <person name="Khazi F."/>
            <person name="Huang T."/>
            <person name="Chambers A.H."/>
        </authorList>
    </citation>
    <scope>NUCLEOTIDE SEQUENCE [LARGE SCALE GENOMIC DNA]</scope>
    <source>
        <tissue evidence="20">Leaf</tissue>
    </source>
</reference>
<keyword evidence="10 15" id="KW-0067">ATP-binding</keyword>
<feature type="compositionally biased region" description="Polar residues" evidence="16">
    <location>
        <begin position="464"/>
        <end position="478"/>
    </location>
</feature>
<keyword evidence="7" id="KW-0677">Repeat</keyword>
<evidence type="ECO:0000256" key="11">
    <source>
        <dbReference type="ARBA" id="ARBA00022989"/>
    </source>
</evidence>
<comment type="subcellular location">
    <subcellularLocation>
        <location evidence="1">Cell membrane</location>
        <topology evidence="1">Single-pass membrane protein</topology>
    </subcellularLocation>
</comment>
<dbReference type="InterPro" id="IPR011009">
    <property type="entry name" value="Kinase-like_dom_sf"/>
</dbReference>
<evidence type="ECO:0000313" key="20">
    <source>
        <dbReference type="EMBL" id="KAG0447116.1"/>
    </source>
</evidence>
<dbReference type="InterPro" id="IPR017441">
    <property type="entry name" value="Protein_kinase_ATP_BS"/>
</dbReference>
<comment type="caution">
    <text evidence="20">The sequence shown here is derived from an EMBL/GenBank/DDBJ whole genome shotgun (WGS) entry which is preliminary data.</text>
</comment>
<feature type="region of interest" description="Disordered" evidence="16">
    <location>
        <begin position="884"/>
        <end position="918"/>
    </location>
</feature>
<dbReference type="AlphaFoldDB" id="A0A835U5Q4"/>
<dbReference type="PANTHER" id="PTHR47986:SF29">
    <property type="entry name" value="RECEPTOR PROTEIN KINASE TMK1"/>
    <property type="match status" value="1"/>
</dbReference>
<feature type="chain" id="PRO_5032557164" description="Protein kinase domain-containing protein" evidence="18">
    <location>
        <begin position="19"/>
        <end position="918"/>
    </location>
</feature>
<dbReference type="SUPFAM" id="SSF52058">
    <property type="entry name" value="L domain-like"/>
    <property type="match status" value="2"/>
</dbReference>
<evidence type="ECO:0000256" key="18">
    <source>
        <dbReference type="SAM" id="SignalP"/>
    </source>
</evidence>
<evidence type="ECO:0000256" key="17">
    <source>
        <dbReference type="SAM" id="Phobius"/>
    </source>
</evidence>
<evidence type="ECO:0000256" key="7">
    <source>
        <dbReference type="ARBA" id="ARBA00022737"/>
    </source>
</evidence>
<dbReference type="InterPro" id="IPR013210">
    <property type="entry name" value="LRR_N_plant-typ"/>
</dbReference>
<feature type="transmembrane region" description="Helical" evidence="17">
    <location>
        <begin position="492"/>
        <end position="517"/>
    </location>
</feature>
<dbReference type="InterPro" id="IPR032675">
    <property type="entry name" value="LRR_dom_sf"/>
</dbReference>
<dbReference type="Pfam" id="PF13855">
    <property type="entry name" value="LRR_8"/>
    <property type="match status" value="1"/>
</dbReference>
<keyword evidence="5 17" id="KW-0812">Transmembrane</keyword>
<dbReference type="EMBL" id="JADCNM010000496">
    <property type="protein sequence ID" value="KAG0447116.1"/>
    <property type="molecule type" value="Genomic_DNA"/>
</dbReference>
<evidence type="ECO:0000256" key="15">
    <source>
        <dbReference type="PROSITE-ProRule" id="PRU10141"/>
    </source>
</evidence>
<evidence type="ECO:0000256" key="16">
    <source>
        <dbReference type="SAM" id="MobiDB-lite"/>
    </source>
</evidence>
<keyword evidence="13" id="KW-0675">Receptor</keyword>
<dbReference type="PANTHER" id="PTHR47986">
    <property type="entry name" value="OSJNBA0070M12.3 PROTEIN"/>
    <property type="match status" value="1"/>
</dbReference>
<dbReference type="InterPro" id="IPR003591">
    <property type="entry name" value="Leu-rich_rpt_typical-subtyp"/>
</dbReference>
<dbReference type="InterPro" id="IPR052422">
    <property type="entry name" value="Auxin_Ser/Thr_Kinase"/>
</dbReference>
<evidence type="ECO:0000313" key="21">
    <source>
        <dbReference type="Proteomes" id="UP000639772"/>
    </source>
</evidence>
<evidence type="ECO:0000256" key="8">
    <source>
        <dbReference type="ARBA" id="ARBA00022741"/>
    </source>
</evidence>
<evidence type="ECO:0000256" key="3">
    <source>
        <dbReference type="ARBA" id="ARBA00022614"/>
    </source>
</evidence>
<dbReference type="Pfam" id="PF08263">
    <property type="entry name" value="LRRNT_2"/>
    <property type="match status" value="2"/>
</dbReference>
<keyword evidence="6 18" id="KW-0732">Signal</keyword>
<protein>
    <recommendedName>
        <fullName evidence="19">Protein kinase domain-containing protein</fullName>
    </recommendedName>
</protein>
<dbReference type="Pfam" id="PF00069">
    <property type="entry name" value="Pkinase"/>
    <property type="match status" value="1"/>
</dbReference>
<dbReference type="SMART" id="SM00220">
    <property type="entry name" value="S_TKc"/>
    <property type="match status" value="1"/>
</dbReference>
<keyword evidence="8 15" id="KW-0547">Nucleotide-binding</keyword>
<keyword evidence="4" id="KW-0808">Transferase</keyword>
<dbReference type="Gene3D" id="3.80.10.10">
    <property type="entry name" value="Ribonuclease Inhibitor"/>
    <property type="match status" value="2"/>
</dbReference>